<proteinExistence type="predicted"/>
<dbReference type="AlphaFoldDB" id="A0A7C3VNQ3"/>
<organism evidence="1">
    <name type="scientific">Planktothricoides sp. SpSt-374</name>
    <dbReference type="NCBI Taxonomy" id="2282167"/>
    <lineage>
        <taxon>Bacteria</taxon>
        <taxon>Bacillati</taxon>
        <taxon>Cyanobacteriota</taxon>
        <taxon>Cyanophyceae</taxon>
        <taxon>Oscillatoriophycideae</taxon>
        <taxon>Oscillatoriales</taxon>
        <taxon>Oscillatoriaceae</taxon>
        <taxon>Planktothricoides</taxon>
    </lineage>
</organism>
<dbReference type="EMBL" id="DSPX01000178">
    <property type="protein sequence ID" value="HGG02358.1"/>
    <property type="molecule type" value="Genomic_DNA"/>
</dbReference>
<evidence type="ECO:0000313" key="1">
    <source>
        <dbReference type="EMBL" id="HGG02358.1"/>
    </source>
</evidence>
<gene>
    <name evidence="1" type="ORF">ENR15_17375</name>
</gene>
<reference evidence="1" key="1">
    <citation type="journal article" date="2020" name="mSystems">
        <title>Genome- and Community-Level Interaction Insights into Carbon Utilization and Element Cycling Functions of Hydrothermarchaeota in Hydrothermal Sediment.</title>
        <authorList>
            <person name="Zhou Z."/>
            <person name="Liu Y."/>
            <person name="Xu W."/>
            <person name="Pan J."/>
            <person name="Luo Z.H."/>
            <person name="Li M."/>
        </authorList>
    </citation>
    <scope>NUCLEOTIDE SEQUENCE [LARGE SCALE GENOMIC DNA]</scope>
    <source>
        <strain evidence="1">SpSt-374</strain>
    </source>
</reference>
<name>A0A7C3VNQ3_9CYAN</name>
<comment type="caution">
    <text evidence="1">The sequence shown here is derived from an EMBL/GenBank/DDBJ whole genome shotgun (WGS) entry which is preliminary data.</text>
</comment>
<accession>A0A7C3VNQ3</accession>
<protein>
    <submittedName>
        <fullName evidence="1">Uncharacterized protein</fullName>
    </submittedName>
</protein>
<sequence>MPRSVSYQETLIESLKNPEEAALYIEACLEEGDPEVLRLAIQDVIEAYSRMNKLSEKAQILHTKIDILLAERKEVEQLYYLSALLDELGFHLAVKVK</sequence>